<dbReference type="Proteomes" id="UP001220962">
    <property type="component" value="Chromosome"/>
</dbReference>
<keyword evidence="3" id="KW-0309">Germination</keyword>
<dbReference type="InterPro" id="IPR046953">
    <property type="entry name" value="Spore_GerAC-like_C"/>
</dbReference>
<evidence type="ECO:0000256" key="7">
    <source>
        <dbReference type="ARBA" id="ARBA00023288"/>
    </source>
</evidence>
<name>A0AAX3MZP9_9BACL</name>
<evidence type="ECO:0000256" key="6">
    <source>
        <dbReference type="ARBA" id="ARBA00023139"/>
    </source>
</evidence>
<keyword evidence="4" id="KW-0732">Signal</keyword>
<organism evidence="10 11">
    <name type="scientific">Paenibacillus urinalis</name>
    <dbReference type="NCBI Taxonomy" id="521520"/>
    <lineage>
        <taxon>Bacteria</taxon>
        <taxon>Bacillati</taxon>
        <taxon>Bacillota</taxon>
        <taxon>Bacilli</taxon>
        <taxon>Bacillales</taxon>
        <taxon>Paenibacillaceae</taxon>
        <taxon>Paenibacillus</taxon>
    </lineage>
</organism>
<dbReference type="PROSITE" id="PS51257">
    <property type="entry name" value="PROKAR_LIPOPROTEIN"/>
    <property type="match status" value="1"/>
</dbReference>
<dbReference type="PANTHER" id="PTHR35789">
    <property type="entry name" value="SPORE GERMINATION PROTEIN B3"/>
    <property type="match status" value="1"/>
</dbReference>
<evidence type="ECO:0000313" key="11">
    <source>
        <dbReference type="Proteomes" id="UP001220962"/>
    </source>
</evidence>
<keyword evidence="5" id="KW-0472">Membrane</keyword>
<reference evidence="10" key="1">
    <citation type="submission" date="2023-02" db="EMBL/GenBank/DDBJ databases">
        <title>Pathogen: clinical or host-associated sample.</title>
        <authorList>
            <person name="Hergert J."/>
            <person name="Casey R."/>
            <person name="Wagner J."/>
            <person name="Young E.L."/>
            <person name="Oakeson K.F."/>
        </authorList>
    </citation>
    <scope>NUCLEOTIDE SEQUENCE</scope>
    <source>
        <strain evidence="10">2022CK-00830</strain>
    </source>
</reference>
<evidence type="ECO:0000256" key="5">
    <source>
        <dbReference type="ARBA" id="ARBA00023136"/>
    </source>
</evidence>
<dbReference type="Pfam" id="PF25198">
    <property type="entry name" value="Spore_GerAC_N"/>
    <property type="match status" value="1"/>
</dbReference>
<evidence type="ECO:0000313" key="10">
    <source>
        <dbReference type="EMBL" id="WDH82359.1"/>
    </source>
</evidence>
<keyword evidence="6" id="KW-0564">Palmitate</keyword>
<gene>
    <name evidence="10" type="ORF">PUW23_23415</name>
</gene>
<accession>A0AAX3MZP9</accession>
<dbReference type="InterPro" id="IPR038501">
    <property type="entry name" value="Spore_GerAC_C_sf"/>
</dbReference>
<feature type="domain" description="Spore germination GerAC-like C-terminal" evidence="8">
    <location>
        <begin position="238"/>
        <end position="404"/>
    </location>
</feature>
<keyword evidence="7" id="KW-0449">Lipoprotein</keyword>
<dbReference type="RefSeq" id="WP_274359141.1">
    <property type="nucleotide sequence ID" value="NZ_CP118101.1"/>
</dbReference>
<proteinExistence type="inferred from homology"/>
<dbReference type="AlphaFoldDB" id="A0AAX3MZP9"/>
<comment type="subcellular location">
    <subcellularLocation>
        <location evidence="1">Membrane</location>
        <topology evidence="1">Lipid-anchor</topology>
    </subcellularLocation>
</comment>
<feature type="domain" description="Spore germination protein N-terminal" evidence="9">
    <location>
        <begin position="36"/>
        <end position="208"/>
    </location>
</feature>
<dbReference type="InterPro" id="IPR008844">
    <property type="entry name" value="Spore_GerAC-like"/>
</dbReference>
<dbReference type="GO" id="GO:0009847">
    <property type="term" value="P:spore germination"/>
    <property type="evidence" value="ECO:0007669"/>
    <property type="project" value="InterPro"/>
</dbReference>
<dbReference type="NCBIfam" id="TIGR02887">
    <property type="entry name" value="spore_ger_x_C"/>
    <property type="match status" value="1"/>
</dbReference>
<dbReference type="Gene3D" id="3.30.300.210">
    <property type="entry name" value="Nutrient germinant receptor protein C, domain 3"/>
    <property type="match status" value="1"/>
</dbReference>
<evidence type="ECO:0000256" key="4">
    <source>
        <dbReference type="ARBA" id="ARBA00022729"/>
    </source>
</evidence>
<evidence type="ECO:0000256" key="3">
    <source>
        <dbReference type="ARBA" id="ARBA00022544"/>
    </source>
</evidence>
<dbReference type="InterPro" id="IPR057336">
    <property type="entry name" value="GerAC_N"/>
</dbReference>
<evidence type="ECO:0000256" key="2">
    <source>
        <dbReference type="ARBA" id="ARBA00007886"/>
    </source>
</evidence>
<evidence type="ECO:0000259" key="8">
    <source>
        <dbReference type="Pfam" id="PF05504"/>
    </source>
</evidence>
<sequence>MKVQGKTNRKDLDMKRKLLLITLLTLVSMILTSCWDAVELKDRLILSGFAMDRGNAKGVYEFSFQGVVSNEVSGSRKIGSTPSFVFSDQGRTLQEVVSKMSQKIPRRSSGSHAEVVIISEDLARDVGIGRFIDLIERDPETRITMQILIARGSKAKDVLAITSPVSPITANNIAEKVRFASKQYSHNFSSEVDETIRGMIVPGGGPTISGVVIKGDKSAGTERENTESSYVSAYTKLDGMAMFKGDKLVGWMEGDEPLGLAIIKNRSMKSMVNLSCHIDPAEVVGIESYFYKSSIKASVVDGVPHFHIDVKQEGTINEVTCPLKLDEGEVVEIYERTWSEKTKEIIMSAVTAAQKAGTDVLGFGYVLEKNRSPEYKQWEDSDDWSEKFSQSKVEVDVKTVIMNTLTRTNPYSSGGED</sequence>
<dbReference type="GO" id="GO:0016020">
    <property type="term" value="C:membrane"/>
    <property type="evidence" value="ECO:0007669"/>
    <property type="project" value="UniProtKB-SubCell"/>
</dbReference>
<comment type="similarity">
    <text evidence="2">Belongs to the GerABKC lipoprotein family.</text>
</comment>
<evidence type="ECO:0000256" key="1">
    <source>
        <dbReference type="ARBA" id="ARBA00004635"/>
    </source>
</evidence>
<dbReference type="PANTHER" id="PTHR35789:SF1">
    <property type="entry name" value="SPORE GERMINATION PROTEIN B3"/>
    <property type="match status" value="1"/>
</dbReference>
<evidence type="ECO:0000259" key="9">
    <source>
        <dbReference type="Pfam" id="PF25198"/>
    </source>
</evidence>
<dbReference type="Pfam" id="PF05504">
    <property type="entry name" value="Spore_GerAC"/>
    <property type="match status" value="1"/>
</dbReference>
<protein>
    <submittedName>
        <fullName evidence="10">Ger(X)C family spore germination protein</fullName>
    </submittedName>
</protein>
<dbReference type="EMBL" id="CP118101">
    <property type="protein sequence ID" value="WDH82359.1"/>
    <property type="molecule type" value="Genomic_DNA"/>
</dbReference>